<comment type="similarity">
    <text evidence="2">Belongs to the TMEM8 family.</text>
</comment>
<feature type="transmembrane region" description="Helical" evidence="7">
    <location>
        <begin position="14"/>
        <end position="33"/>
    </location>
</feature>
<dbReference type="Proteomes" id="UP001431209">
    <property type="component" value="Unassembled WGS sequence"/>
</dbReference>
<evidence type="ECO:0000256" key="7">
    <source>
        <dbReference type="SAM" id="Phobius"/>
    </source>
</evidence>
<protein>
    <submittedName>
        <fullName evidence="8">CA4</fullName>
    </submittedName>
</protein>
<name>A0AAW2ZLQ6_9EUKA</name>
<dbReference type="PANTHER" id="PTHR36561:SF2">
    <property type="entry name" value="HAEMOLYSIN-III RELATED"/>
    <property type="match status" value="1"/>
</dbReference>
<keyword evidence="4 7" id="KW-0812">Transmembrane</keyword>
<evidence type="ECO:0000256" key="1">
    <source>
        <dbReference type="ARBA" id="ARBA00004651"/>
    </source>
</evidence>
<comment type="caution">
    <text evidence="8">The sequence shown here is derived from an EMBL/GenBank/DDBJ whole genome shotgun (WGS) entry which is preliminary data.</text>
</comment>
<sequence length="288" mass="33741">MIESRRPAGLFKTAALSLTFIVASVAIFAGIGYYNPRKFGFYSWKTLFTSKQFLQSLTVVVTNGFIAPLIIECYHAEHYTEVVIGFMTFLTSVCYHVCEALRMRIWDMNDGNWHRLDNVFIVLSAQNLLYYIFFALEARDTAIWDNPEEMKNHEKEHLEHFKKEERVHNLFRWVGLAFCLTCQEKAPWKIFYTILPIALPGACAMLRMVILVPRQYKPRYNWRAMFTAMALLGIGVIFFVFGLDEKKDYLRIYHGLWHVFGAFGFYAFFHCKNPSSERVLTKDNLKQE</sequence>
<gene>
    <name evidence="8" type="ORF">AKO1_003198</name>
</gene>
<evidence type="ECO:0000256" key="2">
    <source>
        <dbReference type="ARBA" id="ARBA00005542"/>
    </source>
</evidence>
<keyword evidence="9" id="KW-1185">Reference proteome</keyword>
<proteinExistence type="inferred from homology"/>
<evidence type="ECO:0000256" key="4">
    <source>
        <dbReference type="ARBA" id="ARBA00022692"/>
    </source>
</evidence>
<dbReference type="PANTHER" id="PTHR36561">
    <property type="entry name" value="HAEMOLYSIN-III RELATED-RELATED"/>
    <property type="match status" value="1"/>
</dbReference>
<dbReference type="AlphaFoldDB" id="A0AAW2ZLQ6"/>
<evidence type="ECO:0000313" key="8">
    <source>
        <dbReference type="EMBL" id="KAL0490385.1"/>
    </source>
</evidence>
<comment type="subcellular location">
    <subcellularLocation>
        <location evidence="1">Cell membrane</location>
        <topology evidence="1">Multi-pass membrane protein</topology>
    </subcellularLocation>
</comment>
<reference evidence="8 9" key="1">
    <citation type="submission" date="2024-03" db="EMBL/GenBank/DDBJ databases">
        <title>The Acrasis kona genome and developmental transcriptomes reveal deep origins of eukaryotic multicellular pathways.</title>
        <authorList>
            <person name="Sheikh S."/>
            <person name="Fu C.-J."/>
            <person name="Brown M.W."/>
            <person name="Baldauf S.L."/>
        </authorList>
    </citation>
    <scope>NUCLEOTIDE SEQUENCE [LARGE SCALE GENOMIC DNA]</scope>
    <source>
        <strain evidence="8 9">ATCC MYA-3509</strain>
    </source>
</reference>
<feature type="transmembrane region" description="Helical" evidence="7">
    <location>
        <begin position="82"/>
        <end position="98"/>
    </location>
</feature>
<dbReference type="GO" id="GO:0005886">
    <property type="term" value="C:plasma membrane"/>
    <property type="evidence" value="ECO:0007669"/>
    <property type="project" value="UniProtKB-SubCell"/>
</dbReference>
<organism evidence="8 9">
    <name type="scientific">Acrasis kona</name>
    <dbReference type="NCBI Taxonomy" id="1008807"/>
    <lineage>
        <taxon>Eukaryota</taxon>
        <taxon>Discoba</taxon>
        <taxon>Heterolobosea</taxon>
        <taxon>Tetramitia</taxon>
        <taxon>Eutetramitia</taxon>
        <taxon>Acrasidae</taxon>
        <taxon>Acrasis</taxon>
    </lineage>
</organism>
<keyword evidence="5 7" id="KW-1133">Transmembrane helix</keyword>
<keyword evidence="6 7" id="KW-0472">Membrane</keyword>
<evidence type="ECO:0000256" key="3">
    <source>
        <dbReference type="ARBA" id="ARBA00022475"/>
    </source>
</evidence>
<keyword evidence="3" id="KW-1003">Cell membrane</keyword>
<dbReference type="InterPro" id="IPR021910">
    <property type="entry name" value="NGX6/PGAP6/MYMK"/>
</dbReference>
<feature type="transmembrane region" description="Helical" evidence="7">
    <location>
        <begin position="119"/>
        <end position="136"/>
    </location>
</feature>
<feature type="transmembrane region" description="Helical" evidence="7">
    <location>
        <begin position="224"/>
        <end position="243"/>
    </location>
</feature>
<feature type="transmembrane region" description="Helical" evidence="7">
    <location>
        <begin position="190"/>
        <end position="212"/>
    </location>
</feature>
<evidence type="ECO:0000256" key="6">
    <source>
        <dbReference type="ARBA" id="ARBA00023136"/>
    </source>
</evidence>
<evidence type="ECO:0000256" key="5">
    <source>
        <dbReference type="ARBA" id="ARBA00022989"/>
    </source>
</evidence>
<dbReference type="Pfam" id="PF12036">
    <property type="entry name" value="DUF3522"/>
    <property type="match status" value="2"/>
</dbReference>
<evidence type="ECO:0000313" key="9">
    <source>
        <dbReference type="Proteomes" id="UP001431209"/>
    </source>
</evidence>
<dbReference type="EMBL" id="JAOPGA020001682">
    <property type="protein sequence ID" value="KAL0490385.1"/>
    <property type="molecule type" value="Genomic_DNA"/>
</dbReference>
<feature type="transmembrane region" description="Helical" evidence="7">
    <location>
        <begin position="249"/>
        <end position="269"/>
    </location>
</feature>
<feature type="transmembrane region" description="Helical" evidence="7">
    <location>
        <begin position="53"/>
        <end position="70"/>
    </location>
</feature>
<accession>A0AAW2ZLQ6</accession>